<evidence type="ECO:0000313" key="1">
    <source>
        <dbReference type="EMBL" id="AGC02159.1"/>
    </source>
</evidence>
<sequence>MNHKYPYNKYEAPNNNILLDTLNYSVKNIFMFISSKEEKYLNECFEKKGNDFILNFEKISDMIKNDIIRIIVGNDDINNFELLMDNNIIQNYNKLDECFKIAVINKSIKILKYLLNMGIDMCHLNNYAIIAGSAIENNADFLHFVIKNGGDINAQNNSPIKFAAYIGCINNFMFLIKNGVDIYNVCEYVCKISLNRFHVEIIEYLVKIGIDFKQYKDVNNFFRESIRQVYNDSIKLCIDMQLDASVISKYDLQCMLQRDILPETLKMLINYGIDFTSLNKIKATTESEIIYLKCYDLFVENGVNPKTLALINYKAIDE</sequence>
<protein>
    <submittedName>
        <fullName evidence="1">Ankyrin repeat protein</fullName>
    </submittedName>
</protein>
<gene>
    <name evidence="1" type="ORF">Moumou_00635</name>
</gene>
<name>L7RC80_9VIRU</name>
<dbReference type="GeneID" id="14445718"/>
<dbReference type="EMBL" id="JX962719">
    <property type="protein sequence ID" value="AGC02159.1"/>
    <property type="molecule type" value="Genomic_DNA"/>
</dbReference>
<dbReference type="Gene3D" id="1.25.40.20">
    <property type="entry name" value="Ankyrin repeat-containing domain"/>
    <property type="match status" value="1"/>
</dbReference>
<dbReference type="SMART" id="SM00248">
    <property type="entry name" value="ANK"/>
    <property type="match status" value="3"/>
</dbReference>
<reference evidence="1 2" key="1">
    <citation type="journal article" date="2012" name="Genome Biol. Evol.">
        <title>Related Giant Viruses in Distant Locations and Different Habitats: Acanthamoeba polyphaga moumouvirus Represents a Third Lineage of the Mimiviridae That Is Close to the Megavirus Lineage.</title>
        <authorList>
            <person name="Yoosuf N."/>
            <person name="Yutin N."/>
            <person name="Colson P."/>
            <person name="Shabalina S.A."/>
            <person name="Pagnier I."/>
            <person name="Robert C."/>
            <person name="Azza S."/>
            <person name="Klose T."/>
            <person name="Wong J."/>
            <person name="Rossmann M.G."/>
            <person name="La Scola B."/>
            <person name="Raoult D."/>
            <person name="Koonin E.V."/>
        </authorList>
    </citation>
    <scope>NUCLEOTIDE SEQUENCE [LARGE SCALE GENOMIC DNA]</scope>
    <source>
        <strain evidence="1 2">M10A</strain>
    </source>
</reference>
<dbReference type="InterPro" id="IPR036770">
    <property type="entry name" value="Ankyrin_rpt-contain_sf"/>
</dbReference>
<organism evidence="1 2">
    <name type="scientific">Acanthamoeba polyphaga moumouvirus</name>
    <dbReference type="NCBI Taxonomy" id="1269028"/>
    <lineage>
        <taxon>Viruses</taxon>
        <taxon>Varidnaviria</taxon>
        <taxon>Bamfordvirae</taxon>
        <taxon>Nucleocytoviricota</taxon>
        <taxon>Megaviricetes</taxon>
        <taxon>Imitervirales</taxon>
        <taxon>Mimiviridae</taxon>
        <taxon>Megamimivirinae</taxon>
        <taxon>Moumouvirus</taxon>
    </lineage>
</organism>
<dbReference type="SUPFAM" id="SSF48403">
    <property type="entry name" value="Ankyrin repeat"/>
    <property type="match status" value="1"/>
</dbReference>
<proteinExistence type="predicted"/>
<evidence type="ECO:0000313" key="2">
    <source>
        <dbReference type="Proteomes" id="UP000201640"/>
    </source>
</evidence>
<dbReference type="KEGG" id="vg:14445718"/>
<dbReference type="RefSeq" id="YP_007354595.1">
    <property type="nucleotide sequence ID" value="NC_020104.1"/>
</dbReference>
<dbReference type="Proteomes" id="UP000201640">
    <property type="component" value="Segment"/>
</dbReference>
<keyword evidence="2" id="KW-1185">Reference proteome</keyword>
<accession>L7RC80</accession>
<dbReference type="InterPro" id="IPR002110">
    <property type="entry name" value="Ankyrin_rpt"/>
</dbReference>